<comment type="caution">
    <text evidence="2">The sequence shown here is derived from an EMBL/GenBank/DDBJ whole genome shotgun (WGS) entry which is preliminary data.</text>
</comment>
<evidence type="ECO:0000313" key="3">
    <source>
        <dbReference type="Proteomes" id="UP001172155"/>
    </source>
</evidence>
<organism evidence="2 3">
    <name type="scientific">Schizothecium vesticola</name>
    <dbReference type="NCBI Taxonomy" id="314040"/>
    <lineage>
        <taxon>Eukaryota</taxon>
        <taxon>Fungi</taxon>
        <taxon>Dikarya</taxon>
        <taxon>Ascomycota</taxon>
        <taxon>Pezizomycotina</taxon>
        <taxon>Sordariomycetes</taxon>
        <taxon>Sordariomycetidae</taxon>
        <taxon>Sordariales</taxon>
        <taxon>Schizotheciaceae</taxon>
        <taxon>Schizothecium</taxon>
    </lineage>
</organism>
<reference evidence="2" key="1">
    <citation type="submission" date="2023-06" db="EMBL/GenBank/DDBJ databases">
        <title>Genome-scale phylogeny and comparative genomics of the fungal order Sordariales.</title>
        <authorList>
            <consortium name="Lawrence Berkeley National Laboratory"/>
            <person name="Hensen N."/>
            <person name="Bonometti L."/>
            <person name="Westerberg I."/>
            <person name="Brannstrom I.O."/>
            <person name="Guillou S."/>
            <person name="Cros-Aarteil S."/>
            <person name="Calhoun S."/>
            <person name="Haridas S."/>
            <person name="Kuo A."/>
            <person name="Mondo S."/>
            <person name="Pangilinan J."/>
            <person name="Riley R."/>
            <person name="LaButti K."/>
            <person name="Andreopoulos B."/>
            <person name="Lipzen A."/>
            <person name="Chen C."/>
            <person name="Yanf M."/>
            <person name="Daum C."/>
            <person name="Ng V."/>
            <person name="Clum A."/>
            <person name="Steindorff A."/>
            <person name="Ohm R."/>
            <person name="Martin F."/>
            <person name="Silar P."/>
            <person name="Natvig D."/>
            <person name="Lalanne C."/>
            <person name="Gautier V."/>
            <person name="Ament-velasquez S.L."/>
            <person name="Kruys A."/>
            <person name="Hutchinson M.I."/>
            <person name="Powell A.J."/>
            <person name="Barry K."/>
            <person name="Miller A.N."/>
            <person name="Grigoriev I.V."/>
            <person name="Debuchy R."/>
            <person name="Gladieux P."/>
            <person name="Thoren M.H."/>
            <person name="Johannesson H."/>
        </authorList>
    </citation>
    <scope>NUCLEOTIDE SEQUENCE</scope>
    <source>
        <strain evidence="2">SMH3187-1</strain>
    </source>
</reference>
<sequence length="205" mass="21860">MSASVVPAVRRQRAPTITIDTSPVEAPTGVYFDNPGSEAVEATTYELPRQSSGVVTDRGTGSPDLAPDNPFASTPSQLSKMFNPKSLPAFWKLGGLAGTEKGLRTDCHSGLSIDETSLSKSASFDGPSGRPCGGRLNEAPVPSPDSEARQYCYSGRDNASADSETLDEDWNMIVERLDPVTMRRQENLVAEGSQGDLCATHRPGR</sequence>
<name>A0AA40EJ37_9PEZI</name>
<dbReference type="Proteomes" id="UP001172155">
    <property type="component" value="Unassembled WGS sequence"/>
</dbReference>
<proteinExistence type="predicted"/>
<keyword evidence="3" id="KW-1185">Reference proteome</keyword>
<protein>
    <submittedName>
        <fullName evidence="2">Uncharacterized protein</fullName>
    </submittedName>
</protein>
<dbReference type="AlphaFoldDB" id="A0AA40EJ37"/>
<evidence type="ECO:0000256" key="1">
    <source>
        <dbReference type="SAM" id="MobiDB-lite"/>
    </source>
</evidence>
<feature type="region of interest" description="Disordered" evidence="1">
    <location>
        <begin position="118"/>
        <end position="147"/>
    </location>
</feature>
<evidence type="ECO:0000313" key="2">
    <source>
        <dbReference type="EMBL" id="KAK0740269.1"/>
    </source>
</evidence>
<accession>A0AA40EJ37</accession>
<dbReference type="EMBL" id="JAUKUD010000006">
    <property type="protein sequence ID" value="KAK0740269.1"/>
    <property type="molecule type" value="Genomic_DNA"/>
</dbReference>
<feature type="region of interest" description="Disordered" evidence="1">
    <location>
        <begin position="48"/>
        <end position="72"/>
    </location>
</feature>
<gene>
    <name evidence="2" type="ORF">B0T18DRAFT_205747</name>
</gene>